<dbReference type="Proteomes" id="UP001187192">
    <property type="component" value="Unassembled WGS sequence"/>
</dbReference>
<dbReference type="EMBL" id="BTGU01000043">
    <property type="protein sequence ID" value="GMN52763.1"/>
    <property type="molecule type" value="Genomic_DNA"/>
</dbReference>
<proteinExistence type="predicted"/>
<keyword evidence="2" id="KW-1185">Reference proteome</keyword>
<protein>
    <submittedName>
        <fullName evidence="1">Uncharacterized protein</fullName>
    </submittedName>
</protein>
<accession>A0AA88DB65</accession>
<evidence type="ECO:0000313" key="1">
    <source>
        <dbReference type="EMBL" id="GMN52763.1"/>
    </source>
</evidence>
<dbReference type="AlphaFoldDB" id="A0AA88DB65"/>
<evidence type="ECO:0000313" key="2">
    <source>
        <dbReference type="Proteomes" id="UP001187192"/>
    </source>
</evidence>
<name>A0AA88DB65_FICCA</name>
<comment type="caution">
    <text evidence="1">The sequence shown here is derived from an EMBL/GenBank/DDBJ whole genome shotgun (WGS) entry which is preliminary data.</text>
</comment>
<organism evidence="1 2">
    <name type="scientific">Ficus carica</name>
    <name type="common">Common fig</name>
    <dbReference type="NCBI Taxonomy" id="3494"/>
    <lineage>
        <taxon>Eukaryota</taxon>
        <taxon>Viridiplantae</taxon>
        <taxon>Streptophyta</taxon>
        <taxon>Embryophyta</taxon>
        <taxon>Tracheophyta</taxon>
        <taxon>Spermatophyta</taxon>
        <taxon>Magnoliopsida</taxon>
        <taxon>eudicotyledons</taxon>
        <taxon>Gunneridae</taxon>
        <taxon>Pentapetalae</taxon>
        <taxon>rosids</taxon>
        <taxon>fabids</taxon>
        <taxon>Rosales</taxon>
        <taxon>Moraceae</taxon>
        <taxon>Ficeae</taxon>
        <taxon>Ficus</taxon>
    </lineage>
</organism>
<reference evidence="1" key="1">
    <citation type="submission" date="2023-07" db="EMBL/GenBank/DDBJ databases">
        <title>draft genome sequence of fig (Ficus carica).</title>
        <authorList>
            <person name="Takahashi T."/>
            <person name="Nishimura K."/>
        </authorList>
    </citation>
    <scope>NUCLEOTIDE SEQUENCE</scope>
</reference>
<gene>
    <name evidence="1" type="ORF">TIFTF001_021916</name>
</gene>
<sequence>MRSRYKSGPHRTKKKFPDVRIEIGAPISHDRTCKGCDWASRGRQSWQWEEIATMGGHRGRPMKVKAFIREIKGAAVIRRATPHRREGDRRHSLHLQAIFNLVQLRRDLEKGDKIWLKLCPIYTVSNEDAAEETMLKK</sequence>